<evidence type="ECO:0000256" key="7">
    <source>
        <dbReference type="ARBA" id="ARBA00022993"/>
    </source>
</evidence>
<evidence type="ECO:0000256" key="5">
    <source>
        <dbReference type="ARBA" id="ARBA00022777"/>
    </source>
</evidence>
<dbReference type="UniPathway" id="UPA00241">
    <property type="reaction ID" value="UER00356"/>
</dbReference>
<dbReference type="GO" id="GO:0005524">
    <property type="term" value="F:ATP binding"/>
    <property type="evidence" value="ECO:0007669"/>
    <property type="project" value="UniProtKB-UniRule"/>
</dbReference>
<dbReference type="NCBIfam" id="TIGR00152">
    <property type="entry name" value="dephospho-CoA kinase"/>
    <property type="match status" value="1"/>
</dbReference>
<comment type="catalytic activity">
    <reaction evidence="8">
        <text>3'-dephospho-CoA + ATP = ADP + CoA + H(+)</text>
        <dbReference type="Rhea" id="RHEA:18245"/>
        <dbReference type="ChEBI" id="CHEBI:15378"/>
        <dbReference type="ChEBI" id="CHEBI:30616"/>
        <dbReference type="ChEBI" id="CHEBI:57287"/>
        <dbReference type="ChEBI" id="CHEBI:57328"/>
        <dbReference type="ChEBI" id="CHEBI:456216"/>
        <dbReference type="EC" id="2.7.1.24"/>
    </reaction>
</comment>
<dbReference type="CDD" id="cd02022">
    <property type="entry name" value="DPCK"/>
    <property type="match status" value="1"/>
</dbReference>
<name>A0A1I6U828_9BACI</name>
<dbReference type="SUPFAM" id="SSF52540">
    <property type="entry name" value="P-loop containing nucleoside triphosphate hydrolases"/>
    <property type="match status" value="1"/>
</dbReference>
<dbReference type="Pfam" id="PF01121">
    <property type="entry name" value="CoaE"/>
    <property type="match status" value="1"/>
</dbReference>
<evidence type="ECO:0000256" key="1">
    <source>
        <dbReference type="ARBA" id="ARBA00009018"/>
    </source>
</evidence>
<dbReference type="EC" id="2.7.1.24" evidence="8 9"/>
<evidence type="ECO:0000256" key="9">
    <source>
        <dbReference type="NCBIfam" id="TIGR00152"/>
    </source>
</evidence>
<keyword evidence="13" id="KW-1185">Reference proteome</keyword>
<comment type="subcellular location">
    <subcellularLocation>
        <location evidence="8">Cytoplasm</location>
    </subcellularLocation>
</comment>
<organism evidence="11 12">
    <name type="scientific">Halolactibacillus miurensis</name>
    <dbReference type="NCBI Taxonomy" id="306541"/>
    <lineage>
        <taxon>Bacteria</taxon>
        <taxon>Bacillati</taxon>
        <taxon>Bacillota</taxon>
        <taxon>Bacilli</taxon>
        <taxon>Bacillales</taxon>
        <taxon>Bacillaceae</taxon>
        <taxon>Halolactibacillus</taxon>
    </lineage>
</organism>
<evidence type="ECO:0000256" key="3">
    <source>
        <dbReference type="ARBA" id="ARBA00022679"/>
    </source>
</evidence>
<dbReference type="OrthoDB" id="9812943at2"/>
<dbReference type="HAMAP" id="MF_00376">
    <property type="entry name" value="Dephospho_CoA_kinase"/>
    <property type="match status" value="1"/>
</dbReference>
<feature type="binding site" evidence="8">
    <location>
        <begin position="12"/>
        <end position="17"/>
    </location>
    <ligand>
        <name>ATP</name>
        <dbReference type="ChEBI" id="CHEBI:30616"/>
    </ligand>
</feature>
<evidence type="ECO:0000313" key="12">
    <source>
        <dbReference type="Proteomes" id="UP000199139"/>
    </source>
</evidence>
<keyword evidence="4 8" id="KW-0547">Nucleotide-binding</keyword>
<comment type="similarity">
    <text evidence="1 8">Belongs to the CoaE family.</text>
</comment>
<keyword evidence="2 8" id="KW-0963">Cytoplasm</keyword>
<sequence length="203" mass="23139">MSCVIGLTGSIATGKSTVVDWFKIKQVPVIDADQIAREIVEPGRPMLSRLKETFGEMIIQKDGSLDRALLSQLIFNDETLRQTLDNLMHPAIIEEIITRRDHYIEQGEPIIILDIPLLFEGDLTDLVDRVLVVYTTQAKQLQRLMKRNDLSEQEAKKRIKAQGSIEKKKQLATDVIDNNRSVEETYLQCDALYDNYMSCGENQ</sequence>
<reference evidence="10 13" key="2">
    <citation type="submission" date="2019-07" db="EMBL/GenBank/DDBJ databases">
        <title>Whole genome shotgun sequence of Halolactibacillus miurensis NBRC 100873.</title>
        <authorList>
            <person name="Hosoyama A."/>
            <person name="Uohara A."/>
            <person name="Ohji S."/>
            <person name="Ichikawa N."/>
        </authorList>
    </citation>
    <scope>NUCLEOTIDE SEQUENCE [LARGE SCALE GENOMIC DNA]</scope>
    <source>
        <strain evidence="10 13">NBRC 100873</strain>
    </source>
</reference>
<keyword evidence="3 8" id="KW-0808">Transferase</keyword>
<keyword evidence="7 8" id="KW-0173">Coenzyme A biosynthesis</keyword>
<evidence type="ECO:0000313" key="11">
    <source>
        <dbReference type="EMBL" id="SFS97610.1"/>
    </source>
</evidence>
<evidence type="ECO:0000256" key="6">
    <source>
        <dbReference type="ARBA" id="ARBA00022840"/>
    </source>
</evidence>
<dbReference type="Proteomes" id="UP000321773">
    <property type="component" value="Unassembled WGS sequence"/>
</dbReference>
<dbReference type="PANTHER" id="PTHR10695">
    <property type="entry name" value="DEPHOSPHO-COA KINASE-RELATED"/>
    <property type="match status" value="1"/>
</dbReference>
<evidence type="ECO:0000313" key="10">
    <source>
        <dbReference type="EMBL" id="GEM05018.1"/>
    </source>
</evidence>
<dbReference type="FunFam" id="3.40.50.300:FF:000991">
    <property type="entry name" value="Dephospho-CoA kinase"/>
    <property type="match status" value="1"/>
</dbReference>
<protein>
    <recommendedName>
        <fullName evidence="8 9">Dephospho-CoA kinase</fullName>
        <ecNumber evidence="8 9">2.7.1.24</ecNumber>
    </recommendedName>
    <alternativeName>
        <fullName evidence="8">Dephosphocoenzyme A kinase</fullName>
    </alternativeName>
</protein>
<dbReference type="GO" id="GO:0005737">
    <property type="term" value="C:cytoplasm"/>
    <property type="evidence" value="ECO:0007669"/>
    <property type="project" value="UniProtKB-SubCell"/>
</dbReference>
<dbReference type="STRING" id="306541.SAMN05421668_1237"/>
<dbReference type="Gene3D" id="3.40.50.300">
    <property type="entry name" value="P-loop containing nucleotide triphosphate hydrolases"/>
    <property type="match status" value="1"/>
</dbReference>
<dbReference type="AlphaFoldDB" id="A0A1I6U828"/>
<dbReference type="EMBL" id="FPAI01000023">
    <property type="protein sequence ID" value="SFS97610.1"/>
    <property type="molecule type" value="Genomic_DNA"/>
</dbReference>
<keyword evidence="6 8" id="KW-0067">ATP-binding</keyword>
<proteinExistence type="inferred from homology"/>
<dbReference type="GO" id="GO:0004140">
    <property type="term" value="F:dephospho-CoA kinase activity"/>
    <property type="evidence" value="ECO:0007669"/>
    <property type="project" value="UniProtKB-UniRule"/>
</dbReference>
<dbReference type="PROSITE" id="PS51219">
    <property type="entry name" value="DPCK"/>
    <property type="match status" value="1"/>
</dbReference>
<comment type="pathway">
    <text evidence="8">Cofactor biosynthesis; coenzyme A biosynthesis; CoA from (R)-pantothenate: step 5/5.</text>
</comment>
<evidence type="ECO:0000313" key="13">
    <source>
        <dbReference type="Proteomes" id="UP000321773"/>
    </source>
</evidence>
<evidence type="ECO:0000256" key="8">
    <source>
        <dbReference type="HAMAP-Rule" id="MF_00376"/>
    </source>
</evidence>
<dbReference type="PANTHER" id="PTHR10695:SF46">
    <property type="entry name" value="BIFUNCTIONAL COENZYME A SYNTHASE-RELATED"/>
    <property type="match status" value="1"/>
</dbReference>
<dbReference type="RefSeq" id="WP_062320949.1">
    <property type="nucleotide sequence ID" value="NZ_BJWJ01000022.1"/>
</dbReference>
<comment type="function">
    <text evidence="8">Catalyzes the phosphorylation of the 3'-hydroxyl group of dephosphocoenzyme A to form coenzyme A.</text>
</comment>
<keyword evidence="5 8" id="KW-0418">Kinase</keyword>
<evidence type="ECO:0000256" key="4">
    <source>
        <dbReference type="ARBA" id="ARBA00022741"/>
    </source>
</evidence>
<dbReference type="EMBL" id="BJWJ01000022">
    <property type="protein sequence ID" value="GEM05018.1"/>
    <property type="molecule type" value="Genomic_DNA"/>
</dbReference>
<accession>A0A1I6U828</accession>
<dbReference type="Proteomes" id="UP000199139">
    <property type="component" value="Unassembled WGS sequence"/>
</dbReference>
<evidence type="ECO:0000256" key="2">
    <source>
        <dbReference type="ARBA" id="ARBA00022490"/>
    </source>
</evidence>
<reference evidence="11 12" key="1">
    <citation type="submission" date="2016-10" db="EMBL/GenBank/DDBJ databases">
        <authorList>
            <person name="de Groot N.N."/>
        </authorList>
    </citation>
    <scope>NUCLEOTIDE SEQUENCE [LARGE SCALE GENOMIC DNA]</scope>
    <source>
        <strain evidence="11 12">DSM 17074</strain>
    </source>
</reference>
<dbReference type="GO" id="GO:0015937">
    <property type="term" value="P:coenzyme A biosynthetic process"/>
    <property type="evidence" value="ECO:0007669"/>
    <property type="project" value="UniProtKB-UniRule"/>
</dbReference>
<dbReference type="InterPro" id="IPR027417">
    <property type="entry name" value="P-loop_NTPase"/>
</dbReference>
<gene>
    <name evidence="8 10" type="primary">coaE</name>
    <name evidence="10" type="ORF">HMI01_20060</name>
    <name evidence="11" type="ORF">SAMN05421668_1237</name>
</gene>
<dbReference type="InterPro" id="IPR001977">
    <property type="entry name" value="Depp_CoAkinase"/>
</dbReference>